<dbReference type="Gene3D" id="3.20.20.70">
    <property type="entry name" value="Aldolase class I"/>
    <property type="match status" value="1"/>
</dbReference>
<organism evidence="6 7">
    <name type="scientific">Gymnopus androsaceus JB14</name>
    <dbReference type="NCBI Taxonomy" id="1447944"/>
    <lineage>
        <taxon>Eukaryota</taxon>
        <taxon>Fungi</taxon>
        <taxon>Dikarya</taxon>
        <taxon>Basidiomycota</taxon>
        <taxon>Agaricomycotina</taxon>
        <taxon>Agaricomycetes</taxon>
        <taxon>Agaricomycetidae</taxon>
        <taxon>Agaricales</taxon>
        <taxon>Marasmiineae</taxon>
        <taxon>Omphalotaceae</taxon>
        <taxon>Gymnopus</taxon>
    </lineage>
</organism>
<dbReference type="Proteomes" id="UP000799118">
    <property type="component" value="Unassembled WGS sequence"/>
</dbReference>
<keyword evidence="7" id="KW-1185">Reference proteome</keyword>
<comment type="similarity">
    <text evidence="2">Belongs to the class I fructose-bisphosphate aldolase family.</text>
</comment>
<dbReference type="SUPFAM" id="SSF51569">
    <property type="entry name" value="Aldolase"/>
    <property type="match status" value="1"/>
</dbReference>
<dbReference type="InterPro" id="IPR000741">
    <property type="entry name" value="FBA_I"/>
</dbReference>
<dbReference type="EC" id="4.1.2.13" evidence="3"/>
<gene>
    <name evidence="6" type="ORF">BT96DRAFT_981082</name>
</gene>
<evidence type="ECO:0000256" key="2">
    <source>
        <dbReference type="ARBA" id="ARBA00010387"/>
    </source>
</evidence>
<keyword evidence="5" id="KW-0456">Lyase</keyword>
<evidence type="ECO:0000256" key="5">
    <source>
        <dbReference type="ARBA" id="ARBA00023239"/>
    </source>
</evidence>
<comment type="pathway">
    <text evidence="1">Carbohydrate degradation; glycolysis; D-glyceraldehyde 3-phosphate and glycerone phosphate from D-glucose: step 4/4.</text>
</comment>
<dbReference type="GO" id="GO:0004332">
    <property type="term" value="F:fructose-bisphosphate aldolase activity"/>
    <property type="evidence" value="ECO:0007669"/>
    <property type="project" value="UniProtKB-EC"/>
</dbReference>
<dbReference type="EMBL" id="ML769748">
    <property type="protein sequence ID" value="KAE9388344.1"/>
    <property type="molecule type" value="Genomic_DNA"/>
</dbReference>
<keyword evidence="4" id="KW-0324">Glycolysis</keyword>
<dbReference type="PANTHER" id="PTHR11627">
    <property type="entry name" value="FRUCTOSE-BISPHOSPHATE ALDOLASE"/>
    <property type="match status" value="1"/>
</dbReference>
<dbReference type="OrthoDB" id="36455at2759"/>
<dbReference type="AlphaFoldDB" id="A0A6A4GT82"/>
<proteinExistence type="inferred from homology"/>
<protein>
    <recommendedName>
        <fullName evidence="3">fructose-bisphosphate aldolase</fullName>
        <ecNumber evidence="3">4.1.2.13</ecNumber>
    </recommendedName>
</protein>
<accession>A0A6A4GT82</accession>
<evidence type="ECO:0000256" key="3">
    <source>
        <dbReference type="ARBA" id="ARBA00013068"/>
    </source>
</evidence>
<evidence type="ECO:0000256" key="1">
    <source>
        <dbReference type="ARBA" id="ARBA00004714"/>
    </source>
</evidence>
<sequence>MLAYTTKCRDVARKLLVIVVVLIIPPFDWNTIADKYTRAFNGGSSSTLQLLSMQLTFDIILRSEEQKWPFSHPTSFSTTYHHLQVQALENDKHTEHPVDATELGTFIDSHLSPSVANELIATAQALVGSPRGRGIYATDESPEAIEAVFRAAEEQGQTCSDSEKLQRRKIWRKDAYEVLSSEFVSGVILYPETLLDFNLGQTLTNKGIIVGVRANGELAPLPASPFEFIVQGLDDLLPKLQAARAAGARFSKWRAPITCTSPALELPSKVALDIQAETLAMFASISQQAGLVPVVEPDVEFSADADLARSVEVHEKIIGMIYARCRDHGVLLEGSIIKPSFPQPGLKHPSRESTTAKDIALATATVISRSVPSAVAGGLPSSVALSYLSAVNALVNASSAPSPFARLPPLTFSYGRALQGEAIKHWARGEKDLMKATLEEACKACCKAARGE</sequence>
<evidence type="ECO:0000256" key="4">
    <source>
        <dbReference type="ARBA" id="ARBA00023152"/>
    </source>
</evidence>
<evidence type="ECO:0000313" key="6">
    <source>
        <dbReference type="EMBL" id="KAE9388344.1"/>
    </source>
</evidence>
<reference evidence="6" key="1">
    <citation type="journal article" date="2019" name="Environ. Microbiol.">
        <title>Fungal ecological strategies reflected in gene transcription - a case study of two litter decomposers.</title>
        <authorList>
            <person name="Barbi F."/>
            <person name="Kohler A."/>
            <person name="Barry K."/>
            <person name="Baskaran P."/>
            <person name="Daum C."/>
            <person name="Fauchery L."/>
            <person name="Ihrmark K."/>
            <person name="Kuo A."/>
            <person name="LaButti K."/>
            <person name="Lipzen A."/>
            <person name="Morin E."/>
            <person name="Grigoriev I.V."/>
            <person name="Henrissat B."/>
            <person name="Lindahl B."/>
            <person name="Martin F."/>
        </authorList>
    </citation>
    <scope>NUCLEOTIDE SEQUENCE</scope>
    <source>
        <strain evidence="6">JB14</strain>
    </source>
</reference>
<name>A0A6A4GT82_9AGAR</name>
<evidence type="ECO:0000313" key="7">
    <source>
        <dbReference type="Proteomes" id="UP000799118"/>
    </source>
</evidence>
<dbReference type="InterPro" id="IPR013785">
    <property type="entry name" value="Aldolase_TIM"/>
</dbReference>
<dbReference type="Pfam" id="PF00274">
    <property type="entry name" value="Glycolytic"/>
    <property type="match status" value="1"/>
</dbReference>
<dbReference type="GO" id="GO:0006096">
    <property type="term" value="P:glycolytic process"/>
    <property type="evidence" value="ECO:0007669"/>
    <property type="project" value="UniProtKB-UniPathway"/>
</dbReference>
<dbReference type="UniPathway" id="UPA00109">
    <property type="reaction ID" value="UER00183"/>
</dbReference>